<keyword evidence="2" id="KW-1185">Reference proteome</keyword>
<gene>
    <name evidence="1" type="ORF">FRACYDRAFT_241313</name>
</gene>
<dbReference type="Proteomes" id="UP000095751">
    <property type="component" value="Unassembled WGS sequence"/>
</dbReference>
<organism evidence="1 2">
    <name type="scientific">Fragilariopsis cylindrus CCMP1102</name>
    <dbReference type="NCBI Taxonomy" id="635003"/>
    <lineage>
        <taxon>Eukaryota</taxon>
        <taxon>Sar</taxon>
        <taxon>Stramenopiles</taxon>
        <taxon>Ochrophyta</taxon>
        <taxon>Bacillariophyta</taxon>
        <taxon>Bacillariophyceae</taxon>
        <taxon>Bacillariophycidae</taxon>
        <taxon>Bacillariales</taxon>
        <taxon>Bacillariaceae</taxon>
        <taxon>Fragilariopsis</taxon>
    </lineage>
</organism>
<evidence type="ECO:0000313" key="2">
    <source>
        <dbReference type="Proteomes" id="UP000095751"/>
    </source>
</evidence>
<protein>
    <submittedName>
        <fullName evidence="1">Uncharacterized protein</fullName>
    </submittedName>
</protein>
<dbReference type="KEGG" id="fcy:FRACYDRAFT_241313"/>
<dbReference type="AlphaFoldDB" id="A0A1E7F9C4"/>
<proteinExistence type="predicted"/>
<reference evidence="1 2" key="1">
    <citation type="submission" date="2016-09" db="EMBL/GenBank/DDBJ databases">
        <title>Extensive genetic diversity and differential bi-allelic expression allows diatom success in the polar Southern Ocean.</title>
        <authorList>
            <consortium name="DOE Joint Genome Institute"/>
            <person name="Mock T."/>
            <person name="Otillar R.P."/>
            <person name="Strauss J."/>
            <person name="Dupont C."/>
            <person name="Frickenhaus S."/>
            <person name="Maumus F."/>
            <person name="Mcmullan M."/>
            <person name="Sanges R."/>
            <person name="Schmutz J."/>
            <person name="Toseland A."/>
            <person name="Valas R."/>
            <person name="Veluchamy A."/>
            <person name="Ward B.J."/>
            <person name="Allen A."/>
            <person name="Barry K."/>
            <person name="Falciatore A."/>
            <person name="Ferrante M."/>
            <person name="Fortunato A.E."/>
            <person name="Gloeckner G."/>
            <person name="Gruber A."/>
            <person name="Hipkin R."/>
            <person name="Janech M."/>
            <person name="Kroth P."/>
            <person name="Leese F."/>
            <person name="Lindquist E."/>
            <person name="Lyon B.R."/>
            <person name="Martin J."/>
            <person name="Mayer C."/>
            <person name="Parker M."/>
            <person name="Quesneville H."/>
            <person name="Raymond J."/>
            <person name="Uhlig C."/>
            <person name="Valentin K.U."/>
            <person name="Worden A.Z."/>
            <person name="Armbrust E.V."/>
            <person name="Bowler C."/>
            <person name="Green B."/>
            <person name="Moulton V."/>
            <person name="Van Oosterhout C."/>
            <person name="Grigoriev I."/>
        </authorList>
    </citation>
    <scope>NUCLEOTIDE SEQUENCE [LARGE SCALE GENOMIC DNA]</scope>
    <source>
        <strain evidence="1 2">CCMP1102</strain>
    </source>
</reference>
<evidence type="ECO:0000313" key="1">
    <source>
        <dbReference type="EMBL" id="OEU14757.1"/>
    </source>
</evidence>
<dbReference type="EMBL" id="KV784360">
    <property type="protein sequence ID" value="OEU14757.1"/>
    <property type="molecule type" value="Genomic_DNA"/>
</dbReference>
<sequence>MINSNNNKRGFLVFALMWISHIEDSFAFFQQMKPQSTPLRHFATKKSNEIQIRSENPFRDVHVDIDKAQDCASHFGEYPADEVEYLRDELHAHRVQNMVFGDCTSDTFQERYLEDELTLQLDLLKKDMPPSYLFQQDNNELMEDIREPGLQGGENVPEFTQAFLKERDSKTEVEEHKNIDLFEDLVEDGLLESLAMCAMIGLLIMAPQLI</sequence>
<dbReference type="InParanoid" id="A0A1E7F9C4"/>
<dbReference type="OrthoDB" id="10614921at2759"/>
<accession>A0A1E7F9C4</accession>
<name>A0A1E7F9C4_9STRA</name>